<feature type="domain" description="KaiA N-terminal" evidence="4">
    <location>
        <begin position="1"/>
        <end position="191"/>
    </location>
</feature>
<evidence type="ECO:0000313" key="6">
    <source>
        <dbReference type="EMBL" id="QIZ69889.1"/>
    </source>
</evidence>
<protein>
    <recommendedName>
        <fullName evidence="2">Circadian clock oscillator protein KaiA</fullName>
    </recommendedName>
</protein>
<keyword evidence="7" id="KW-1185">Reference proteome</keyword>
<evidence type="ECO:0000313" key="7">
    <source>
        <dbReference type="Proteomes" id="UP000500857"/>
    </source>
</evidence>
<dbReference type="KEGG" id="oxy:HCG48_04245"/>
<dbReference type="RefSeq" id="WP_168568046.1">
    <property type="nucleotide sequence ID" value="NZ_CP051167.1"/>
</dbReference>
<dbReference type="InterPro" id="IPR011006">
    <property type="entry name" value="CheY-like_superfamily"/>
</dbReference>
<dbReference type="GO" id="GO:0007623">
    <property type="term" value="P:circadian rhythm"/>
    <property type="evidence" value="ECO:0007669"/>
    <property type="project" value="InterPro"/>
</dbReference>
<evidence type="ECO:0000256" key="3">
    <source>
        <dbReference type="SAM" id="MobiDB-lite"/>
    </source>
</evidence>
<evidence type="ECO:0000259" key="4">
    <source>
        <dbReference type="PROSITE" id="PS51430"/>
    </source>
</evidence>
<evidence type="ECO:0000259" key="5">
    <source>
        <dbReference type="PROSITE" id="PS51431"/>
    </source>
</evidence>
<organism evidence="6 7">
    <name type="scientific">Oxynema aestuarii AP17</name>
    <dbReference type="NCBI Taxonomy" id="2064643"/>
    <lineage>
        <taxon>Bacteria</taxon>
        <taxon>Bacillati</taxon>
        <taxon>Cyanobacteriota</taxon>
        <taxon>Cyanophyceae</taxon>
        <taxon>Oscillatoriophycideae</taxon>
        <taxon>Oscillatoriales</taxon>
        <taxon>Oscillatoriaceae</taxon>
        <taxon>Oxynema</taxon>
        <taxon>Oxynema aestuarii</taxon>
    </lineage>
</organism>
<gene>
    <name evidence="6" type="ORF">HCG48_04245</name>
</gene>
<reference evidence="6 7" key="1">
    <citation type="submission" date="2020-04" db="EMBL/GenBank/DDBJ databases">
        <authorList>
            <person name="Basu S."/>
            <person name="Maruthanayagam V."/>
            <person name="Chakraborty S."/>
            <person name="Pramanik A."/>
            <person name="Mukherjee J."/>
            <person name="Brink B."/>
        </authorList>
    </citation>
    <scope>NUCLEOTIDE SEQUENCE [LARGE SCALE GENOMIC DNA]</scope>
    <source>
        <strain evidence="6 7">AP17</strain>
    </source>
</reference>
<dbReference type="SUPFAM" id="SSF52172">
    <property type="entry name" value="CheY-like"/>
    <property type="match status" value="1"/>
</dbReference>
<dbReference type="EMBL" id="CP051167">
    <property type="protein sequence ID" value="QIZ69889.1"/>
    <property type="molecule type" value="Genomic_DNA"/>
</dbReference>
<accession>A0A6H1TX13</accession>
<dbReference type="PROSITE" id="PS51431">
    <property type="entry name" value="KAIA_C"/>
    <property type="match status" value="1"/>
</dbReference>
<dbReference type="AlphaFoldDB" id="A0A6H1TX13"/>
<dbReference type="Gene3D" id="1.10.1240.30">
    <property type="entry name" value="KaiA/RbsU domain"/>
    <property type="match status" value="1"/>
</dbReference>
<dbReference type="InterPro" id="IPR020844">
    <property type="entry name" value="Circadian_clock_KaiA_N"/>
</dbReference>
<evidence type="ECO:0000256" key="2">
    <source>
        <dbReference type="ARBA" id="ARBA00034852"/>
    </source>
</evidence>
<dbReference type="Gene3D" id="3.40.50.2300">
    <property type="match status" value="1"/>
</dbReference>
<dbReference type="PROSITE" id="PS51430">
    <property type="entry name" value="KAIA_N"/>
    <property type="match status" value="1"/>
</dbReference>
<keyword evidence="1" id="KW-0090">Biological rhythms</keyword>
<dbReference type="SMART" id="SM01247">
    <property type="entry name" value="KaiA"/>
    <property type="match status" value="1"/>
</dbReference>
<dbReference type="Pfam" id="PF07688">
    <property type="entry name" value="KaiA"/>
    <property type="match status" value="1"/>
</dbReference>
<sequence>MHSQLSICIFTTEENLTQSLDAYLAGDRYLANSFQSVEGFLKYVLAHKQQLDCLILQSDSALKILSEKLHAEGILLPATILHLEEESIPLDPSPDSGETPTPTPVAGGARNGSKVYPSLFYHTAEVHLWVENLDELPRSIERAIAQFLNLSPSVSLGDRPVANSQTPTNPATQNFLLNQQRRLAEKLRERLGYLGVYYKRNPQRFVRNLSPGERDNFLKQLKADYREIVLYYFADDGTLNQRIDEYVNMAFLSDISVTQIVEIHMELMDDFSKQLKLEGRSEEILLDYRLTLIDIIAHLCEMYRRSIPRES</sequence>
<dbReference type="SUPFAM" id="SSF101215">
    <property type="entry name" value="KaiA/RbsU domain"/>
    <property type="match status" value="1"/>
</dbReference>
<dbReference type="InterPro" id="IPR020856">
    <property type="entry name" value="Circadian_clock_protein_KaiA_C"/>
</dbReference>
<proteinExistence type="predicted"/>
<dbReference type="Pfam" id="PF21714">
    <property type="entry name" value="KaiA_N"/>
    <property type="match status" value="1"/>
</dbReference>
<dbReference type="InterPro" id="IPR011648">
    <property type="entry name" value="Circadian_clock_KaiA"/>
</dbReference>
<name>A0A6H1TX13_9CYAN</name>
<feature type="domain" description="KaiA C-terminal" evidence="5">
    <location>
        <begin position="201"/>
        <end position="309"/>
    </location>
</feature>
<evidence type="ECO:0000256" key="1">
    <source>
        <dbReference type="ARBA" id="ARBA00023108"/>
    </source>
</evidence>
<dbReference type="Proteomes" id="UP000500857">
    <property type="component" value="Chromosome"/>
</dbReference>
<feature type="region of interest" description="Disordered" evidence="3">
    <location>
        <begin position="88"/>
        <end position="110"/>
    </location>
</feature>
<dbReference type="InterPro" id="IPR017944">
    <property type="entry name" value="KaiA/RbsU_helical_domain_sf"/>
</dbReference>